<dbReference type="Proteomes" id="UP001186944">
    <property type="component" value="Unassembled WGS sequence"/>
</dbReference>
<dbReference type="PANTHER" id="PTHR10903:SF184">
    <property type="entry name" value="GTP-BINDING PROTEIN A"/>
    <property type="match status" value="1"/>
</dbReference>
<dbReference type="AlphaFoldDB" id="A0AA89C8N4"/>
<proteinExistence type="inferred from homology"/>
<dbReference type="EMBL" id="VSWD01000003">
    <property type="protein sequence ID" value="KAK3105725.1"/>
    <property type="molecule type" value="Genomic_DNA"/>
</dbReference>
<protein>
    <recommendedName>
        <fullName evidence="4">AIG1-type G domain-containing protein</fullName>
    </recommendedName>
</protein>
<evidence type="ECO:0000256" key="2">
    <source>
        <dbReference type="ARBA" id="ARBA00022741"/>
    </source>
</evidence>
<dbReference type="FunFam" id="3.40.50.300:FF:000366">
    <property type="entry name" value="GTPase, IMAP family member 2"/>
    <property type="match status" value="1"/>
</dbReference>
<feature type="domain" description="AIG1-type G" evidence="4">
    <location>
        <begin position="1"/>
        <end position="206"/>
    </location>
</feature>
<sequence>NEWRIVLIGKTGVGKSATGNSILGSKAFLSKASGKSVTKEILIERAERFGKKLLLVDTPGIFDTGETNNAVLKEIVKCIGVTSPGLHAIILVVQIGRFTEEEQKTVDLFLGFFGDRLIQFLVVVFDRKDDIDKDRTTIDEYVDSLDPSSKIADIIQKSRRRYVAFDNTAVGQQNDDQVKRLFSVIENLIQQNGNTFYTNAMYEEAEMELRRQINEERMDFDIETEREIERCKAKNDKASIETIKKLEEEIRMKREENYLLNHALHTRENKRDQIANETSTCEHLETM</sequence>
<comment type="caution">
    <text evidence="5">The sequence shown here is derived from an EMBL/GenBank/DDBJ whole genome shotgun (WGS) entry which is preliminary data.</text>
</comment>
<organism evidence="5 6">
    <name type="scientific">Pinctada imbricata</name>
    <name type="common">Atlantic pearl-oyster</name>
    <name type="synonym">Pinctada martensii</name>
    <dbReference type="NCBI Taxonomy" id="66713"/>
    <lineage>
        <taxon>Eukaryota</taxon>
        <taxon>Metazoa</taxon>
        <taxon>Spiralia</taxon>
        <taxon>Lophotrochozoa</taxon>
        <taxon>Mollusca</taxon>
        <taxon>Bivalvia</taxon>
        <taxon>Autobranchia</taxon>
        <taxon>Pteriomorphia</taxon>
        <taxon>Pterioida</taxon>
        <taxon>Pterioidea</taxon>
        <taxon>Pteriidae</taxon>
        <taxon>Pinctada</taxon>
    </lineage>
</organism>
<feature type="non-terminal residue" evidence="5">
    <location>
        <position position="1"/>
    </location>
</feature>
<dbReference type="Pfam" id="PF04548">
    <property type="entry name" value="AIG1"/>
    <property type="match status" value="1"/>
</dbReference>
<dbReference type="GO" id="GO:0005525">
    <property type="term" value="F:GTP binding"/>
    <property type="evidence" value="ECO:0007669"/>
    <property type="project" value="UniProtKB-KW"/>
</dbReference>
<accession>A0AA89C8N4</accession>
<dbReference type="InterPro" id="IPR006703">
    <property type="entry name" value="G_AIG1"/>
</dbReference>
<dbReference type="InterPro" id="IPR027417">
    <property type="entry name" value="P-loop_NTPase"/>
</dbReference>
<name>A0AA89C8N4_PINIB</name>
<evidence type="ECO:0000256" key="3">
    <source>
        <dbReference type="ARBA" id="ARBA00023134"/>
    </source>
</evidence>
<comment type="similarity">
    <text evidence="1">Belongs to the TRAFAC class TrmE-Era-EngA-EngB-Septin-like GTPase superfamily. AIG1/Toc34/Toc159-like paraseptin GTPase family. IAN subfamily.</text>
</comment>
<dbReference type="PROSITE" id="PS51720">
    <property type="entry name" value="G_AIG1"/>
    <property type="match status" value="1"/>
</dbReference>
<keyword evidence="2" id="KW-0547">Nucleotide-binding</keyword>
<dbReference type="Gene3D" id="3.40.50.300">
    <property type="entry name" value="P-loop containing nucleotide triphosphate hydrolases"/>
    <property type="match status" value="1"/>
</dbReference>
<evidence type="ECO:0000313" key="6">
    <source>
        <dbReference type="Proteomes" id="UP001186944"/>
    </source>
</evidence>
<evidence type="ECO:0000313" key="5">
    <source>
        <dbReference type="EMBL" id="KAK3105725.1"/>
    </source>
</evidence>
<evidence type="ECO:0000259" key="4">
    <source>
        <dbReference type="PROSITE" id="PS51720"/>
    </source>
</evidence>
<dbReference type="InterPro" id="IPR045058">
    <property type="entry name" value="GIMA/IAN/Toc"/>
</dbReference>
<dbReference type="SUPFAM" id="SSF52540">
    <property type="entry name" value="P-loop containing nucleoside triphosphate hydrolases"/>
    <property type="match status" value="1"/>
</dbReference>
<gene>
    <name evidence="5" type="ORF">FSP39_004289</name>
</gene>
<keyword evidence="3" id="KW-0342">GTP-binding</keyword>
<keyword evidence="6" id="KW-1185">Reference proteome</keyword>
<evidence type="ECO:0000256" key="1">
    <source>
        <dbReference type="ARBA" id="ARBA00008535"/>
    </source>
</evidence>
<reference evidence="5" key="1">
    <citation type="submission" date="2019-08" db="EMBL/GenBank/DDBJ databases">
        <title>The improved chromosome-level genome for the pearl oyster Pinctada fucata martensii using PacBio sequencing and Hi-C.</title>
        <authorList>
            <person name="Zheng Z."/>
        </authorList>
    </citation>
    <scope>NUCLEOTIDE SEQUENCE</scope>
    <source>
        <strain evidence="5">ZZ-2019</strain>
        <tissue evidence="5">Adductor muscle</tissue>
    </source>
</reference>
<dbReference type="PANTHER" id="PTHR10903">
    <property type="entry name" value="GTPASE, IMAP FAMILY MEMBER-RELATED"/>
    <property type="match status" value="1"/>
</dbReference>